<organism evidence="1 2">
    <name type="scientific">Paracoccus cavernae</name>
    <dbReference type="NCBI Taxonomy" id="1571207"/>
    <lineage>
        <taxon>Bacteria</taxon>
        <taxon>Pseudomonadati</taxon>
        <taxon>Pseudomonadota</taxon>
        <taxon>Alphaproteobacteria</taxon>
        <taxon>Rhodobacterales</taxon>
        <taxon>Paracoccaceae</taxon>
        <taxon>Paracoccus</taxon>
    </lineage>
</organism>
<evidence type="ECO:0008006" key="3">
    <source>
        <dbReference type="Google" id="ProtNLM"/>
    </source>
</evidence>
<accession>A0ABT8D8T1</accession>
<comment type="caution">
    <text evidence="1">The sequence shown here is derived from an EMBL/GenBank/DDBJ whole genome shotgun (WGS) entry which is preliminary data.</text>
</comment>
<dbReference type="InterPro" id="IPR001343">
    <property type="entry name" value="Hemolysn_Ca-bd"/>
</dbReference>
<sequence length="190" mass="20299">MDEGSDTIVGGSGSDVIITNEGEHRVFGDDDPDHIDYDDYEPRGNDEIYDNGGTVYAYGGRGDDLIWSPDDSNPDAPDTLLGGDGNDTIYAGGYDSIDGGSGSDLYVLRGDASGPVDIQYGRQDSIEIALPDDYAGDREVELVQDGDNVRLVLDGRDVALLRDVETRNVRSVNLISQGNAPQPPWLSGGN</sequence>
<gene>
    <name evidence="1" type="ORF">QWZ10_17800</name>
</gene>
<dbReference type="PRINTS" id="PR00313">
    <property type="entry name" value="CABNDNGRPT"/>
</dbReference>
<dbReference type="Pfam" id="PF00353">
    <property type="entry name" value="HemolysinCabind"/>
    <property type="match status" value="3"/>
</dbReference>
<evidence type="ECO:0000313" key="1">
    <source>
        <dbReference type="EMBL" id="MDN3713135.1"/>
    </source>
</evidence>
<reference evidence="2" key="1">
    <citation type="journal article" date="2019" name="Int. J. Syst. Evol. Microbiol.">
        <title>The Global Catalogue of Microorganisms (GCM) 10K type strain sequencing project: providing services to taxonomists for standard genome sequencing and annotation.</title>
        <authorList>
            <consortium name="The Broad Institute Genomics Platform"/>
            <consortium name="The Broad Institute Genome Sequencing Center for Infectious Disease"/>
            <person name="Wu L."/>
            <person name="Ma J."/>
        </authorList>
    </citation>
    <scope>NUCLEOTIDE SEQUENCE [LARGE SCALE GENOMIC DNA]</scope>
    <source>
        <strain evidence="2">CECT 8482</strain>
    </source>
</reference>
<dbReference type="Proteomes" id="UP001243846">
    <property type="component" value="Unassembled WGS sequence"/>
</dbReference>
<evidence type="ECO:0000313" key="2">
    <source>
        <dbReference type="Proteomes" id="UP001243846"/>
    </source>
</evidence>
<name>A0ABT8D8T1_9RHOB</name>
<dbReference type="InterPro" id="IPR011049">
    <property type="entry name" value="Serralysin-like_metalloprot_C"/>
</dbReference>
<dbReference type="Gene3D" id="2.150.10.10">
    <property type="entry name" value="Serralysin-like metalloprotease, C-terminal"/>
    <property type="match status" value="1"/>
</dbReference>
<keyword evidence="2" id="KW-1185">Reference proteome</keyword>
<dbReference type="EMBL" id="JAUFRC010000001">
    <property type="protein sequence ID" value="MDN3713135.1"/>
    <property type="molecule type" value="Genomic_DNA"/>
</dbReference>
<dbReference type="SUPFAM" id="SSF51120">
    <property type="entry name" value="beta-Roll"/>
    <property type="match status" value="1"/>
</dbReference>
<protein>
    <recommendedName>
        <fullName evidence="3">Calcium-binding protein</fullName>
    </recommendedName>
</protein>
<proteinExistence type="predicted"/>